<feature type="region of interest" description="Disordered" evidence="1">
    <location>
        <begin position="423"/>
        <end position="451"/>
    </location>
</feature>
<dbReference type="EMBL" id="BTSX01000002">
    <property type="protein sequence ID" value="GMS85647.1"/>
    <property type="molecule type" value="Genomic_DNA"/>
</dbReference>
<protein>
    <recommendedName>
        <fullName evidence="4">RRM domain-containing protein</fullName>
    </recommendedName>
</protein>
<proteinExistence type="predicted"/>
<accession>A0AAV5SQJ6</accession>
<feature type="region of interest" description="Disordered" evidence="1">
    <location>
        <begin position="350"/>
        <end position="376"/>
    </location>
</feature>
<feature type="non-terminal residue" evidence="2">
    <location>
        <position position="451"/>
    </location>
</feature>
<name>A0AAV5SQJ6_9BILA</name>
<feature type="non-terminal residue" evidence="2">
    <location>
        <position position="1"/>
    </location>
</feature>
<feature type="compositionally biased region" description="Basic and acidic residues" evidence="1">
    <location>
        <begin position="220"/>
        <end position="243"/>
    </location>
</feature>
<gene>
    <name evidence="2" type="ORF">PENTCL1PPCAC_7822</name>
</gene>
<feature type="compositionally biased region" description="Basic and acidic residues" evidence="1">
    <location>
        <begin position="440"/>
        <end position="451"/>
    </location>
</feature>
<sequence length="451" mass="51475">TDVQSMSITVQDHLKHESNRCLLIVLSQSELTHSQLDEENCCETLLKYGSIKKIQLTSDCRAAFVDFSCEHAPLLVARCFELHQTNPDVPMPRGATALLPGCSINNFLYLHHVPRHISNLALHKKFTEWNKGRGVTVVRPVHDGLLSSRVVIVLSKEATTSLYTQNRMRLDFIDLGDKSYQFYAIPQLQQLTNYINVCYNSGCQECNVDLMREKVKFEEENQKREAVERENVQKKAPPKKDNDDYSTPRAPPSKFPDITEESELRRWGMIDQKPVSPPPLPPPEKPRRKVEKLDWKNFGKPKEIPEKKEPARSSLPIPVTIEPSFNSFNTGKPDVLKPLADIPLKKEEEEEMGYTNQVPLASLPSAPEASETASVAREPPLLKGILKKRREISIWTTPEPTIVKSVRFDACAGFDWRRVALNDPVFKPREDKNEDENEENREIEKNEETGE</sequence>
<feature type="region of interest" description="Disordered" evidence="1">
    <location>
        <begin position="220"/>
        <end position="333"/>
    </location>
</feature>
<dbReference type="AlphaFoldDB" id="A0AAV5SQJ6"/>
<reference evidence="2" key="1">
    <citation type="submission" date="2023-10" db="EMBL/GenBank/DDBJ databases">
        <title>Genome assembly of Pristionchus species.</title>
        <authorList>
            <person name="Yoshida K."/>
            <person name="Sommer R.J."/>
        </authorList>
    </citation>
    <scope>NUCLEOTIDE SEQUENCE</scope>
    <source>
        <strain evidence="2">RS0144</strain>
    </source>
</reference>
<dbReference type="Proteomes" id="UP001432027">
    <property type="component" value="Unassembled WGS sequence"/>
</dbReference>
<evidence type="ECO:0000256" key="1">
    <source>
        <dbReference type="SAM" id="MobiDB-lite"/>
    </source>
</evidence>
<comment type="caution">
    <text evidence="2">The sequence shown here is derived from an EMBL/GenBank/DDBJ whole genome shotgun (WGS) entry which is preliminary data.</text>
</comment>
<organism evidence="2 3">
    <name type="scientific">Pristionchus entomophagus</name>
    <dbReference type="NCBI Taxonomy" id="358040"/>
    <lineage>
        <taxon>Eukaryota</taxon>
        <taxon>Metazoa</taxon>
        <taxon>Ecdysozoa</taxon>
        <taxon>Nematoda</taxon>
        <taxon>Chromadorea</taxon>
        <taxon>Rhabditida</taxon>
        <taxon>Rhabditina</taxon>
        <taxon>Diplogasteromorpha</taxon>
        <taxon>Diplogasteroidea</taxon>
        <taxon>Neodiplogasteridae</taxon>
        <taxon>Pristionchus</taxon>
    </lineage>
</organism>
<evidence type="ECO:0000313" key="3">
    <source>
        <dbReference type="Proteomes" id="UP001432027"/>
    </source>
</evidence>
<feature type="compositionally biased region" description="Basic and acidic residues" evidence="1">
    <location>
        <begin position="423"/>
        <end position="432"/>
    </location>
</feature>
<feature type="compositionally biased region" description="Basic and acidic residues" evidence="1">
    <location>
        <begin position="291"/>
        <end position="311"/>
    </location>
</feature>
<keyword evidence="3" id="KW-1185">Reference proteome</keyword>
<evidence type="ECO:0008006" key="4">
    <source>
        <dbReference type="Google" id="ProtNLM"/>
    </source>
</evidence>
<evidence type="ECO:0000313" key="2">
    <source>
        <dbReference type="EMBL" id="GMS85647.1"/>
    </source>
</evidence>